<dbReference type="Gene3D" id="3.40.50.300">
    <property type="entry name" value="P-loop containing nucleotide triphosphate hydrolases"/>
    <property type="match status" value="1"/>
</dbReference>
<keyword evidence="2" id="KW-1185">Reference proteome</keyword>
<comment type="caution">
    <text evidence="1">The sequence shown here is derived from an EMBL/GenBank/DDBJ whole genome shotgun (WGS) entry which is preliminary data.</text>
</comment>
<dbReference type="EMBL" id="JAAKZW010000020">
    <property type="protein sequence ID" value="NGO75760.1"/>
    <property type="molecule type" value="Genomic_DNA"/>
</dbReference>
<dbReference type="RefSeq" id="WP_165331275.1">
    <property type="nucleotide sequence ID" value="NZ_JAAKZW010000020.1"/>
</dbReference>
<organism evidence="1 2">
    <name type="scientific">Streptomyces mesophilus</name>
    <dbReference type="NCBI Taxonomy" id="1775132"/>
    <lineage>
        <taxon>Bacteria</taxon>
        <taxon>Bacillati</taxon>
        <taxon>Actinomycetota</taxon>
        <taxon>Actinomycetes</taxon>
        <taxon>Kitasatosporales</taxon>
        <taxon>Streptomycetaceae</taxon>
        <taxon>Streptomyces</taxon>
    </lineage>
</organism>
<dbReference type="AlphaFoldDB" id="A0A6G4XFY6"/>
<name>A0A6G4XFY6_9ACTN</name>
<dbReference type="Proteomes" id="UP000481109">
    <property type="component" value="Unassembled WGS sequence"/>
</dbReference>
<evidence type="ECO:0000313" key="1">
    <source>
        <dbReference type="EMBL" id="NGO75760.1"/>
    </source>
</evidence>
<reference evidence="1 2" key="1">
    <citation type="submission" date="2020-02" db="EMBL/GenBank/DDBJ databases">
        <title>Whole-genome analyses of novel actinobacteria.</title>
        <authorList>
            <person name="Sahin N."/>
            <person name="Tokatli A."/>
        </authorList>
    </citation>
    <scope>NUCLEOTIDE SEQUENCE [LARGE SCALE GENOMIC DNA]</scope>
    <source>
        <strain evidence="1 2">YC504</strain>
    </source>
</reference>
<evidence type="ECO:0000313" key="2">
    <source>
        <dbReference type="Proteomes" id="UP000481109"/>
    </source>
</evidence>
<proteinExistence type="predicted"/>
<accession>A0A6G4XFY6</accession>
<sequence>MALISLVSAASDGVTTSAAGLALGSERPVLLAECDMSGGTLRGRLLREIRRPFGPLDAKGRVQQWEPLGPHIGLHKVAESFFASGGQDETNFIRQVEPHFWPLDDSDERFALPGLIDPRQAASLREVWPSLVHVLQLVDHELKVDVVVDGGRMVLEGGHPHPVLSPAPLLHQSDIVLLVIRLADPASVMLAAPMVEALQDELSRHGTGARALGLLTLGNNTRREFHPGQVERELEAPVVGSLAWDETAAAYLHQGGKPPRNLSRSALLRGARDVMQPLRAYANQRRLQLQLRQVQPGSPQAMAQIRQLVLAQRQGALRG</sequence>
<gene>
    <name evidence="1" type="ORF">G6045_08745</name>
</gene>
<protein>
    <submittedName>
        <fullName evidence="1">Uncharacterized protein</fullName>
    </submittedName>
</protein>
<dbReference type="InterPro" id="IPR027417">
    <property type="entry name" value="P-loop_NTPase"/>
</dbReference>